<organism evidence="1 2">
    <name type="scientific">Bifidobacterium apri</name>
    <dbReference type="NCBI Taxonomy" id="1769423"/>
    <lineage>
        <taxon>Bacteria</taxon>
        <taxon>Bacillati</taxon>
        <taxon>Actinomycetota</taxon>
        <taxon>Actinomycetes</taxon>
        <taxon>Bifidobacteriales</taxon>
        <taxon>Bifidobacteriaceae</taxon>
        <taxon>Bifidobacterium</taxon>
    </lineage>
</organism>
<name>A0A6A2VW69_9BIFI</name>
<accession>A0A6A2VW69</accession>
<dbReference type="Proteomes" id="UP000440041">
    <property type="component" value="Unassembled WGS sequence"/>
</dbReference>
<dbReference type="EMBL" id="WBSO01000022">
    <property type="protein sequence ID" value="KAB8292714.1"/>
    <property type="molecule type" value="Genomic_DNA"/>
</dbReference>
<reference evidence="1 2" key="1">
    <citation type="submission" date="2019-09" db="EMBL/GenBank/DDBJ databases">
        <title>Characterization of the phylogenetic diversity of two novel species belonging to the genus Bifidobacterium: Bifidobacterium cebidarum sp. nov. and Bifidobacterium leontopitheci sp. nov.</title>
        <authorList>
            <person name="Lugli G.A."/>
            <person name="Duranti S."/>
            <person name="Milani C."/>
            <person name="Turroni F."/>
            <person name="Ventura M."/>
        </authorList>
    </citation>
    <scope>NUCLEOTIDE SEQUENCE [LARGE SCALE GENOMIC DNA]</scope>
    <source>
        <strain evidence="1 2">DSM 100238</strain>
    </source>
</reference>
<comment type="caution">
    <text evidence="1">The sequence shown here is derived from an EMBL/GenBank/DDBJ whole genome shotgun (WGS) entry which is preliminary data.</text>
</comment>
<protein>
    <recommendedName>
        <fullName evidence="3">Phage major tail protein</fullName>
    </recommendedName>
</protein>
<evidence type="ECO:0000313" key="1">
    <source>
        <dbReference type="EMBL" id="KAB8292714.1"/>
    </source>
</evidence>
<gene>
    <name evidence="1" type="ORF">DSM100238_1766</name>
</gene>
<dbReference type="AlphaFoldDB" id="A0A6A2VW69"/>
<keyword evidence="2" id="KW-1185">Reference proteome</keyword>
<dbReference type="RefSeq" id="WP_152356283.1">
    <property type="nucleotide sequence ID" value="NZ_JBHLXF010000001.1"/>
</dbReference>
<evidence type="ECO:0008006" key="3">
    <source>
        <dbReference type="Google" id="ProtNLM"/>
    </source>
</evidence>
<dbReference type="InterPro" id="IPR058154">
    <property type="entry name" value="Bxb1_TTP-like"/>
</dbReference>
<proteinExistence type="predicted"/>
<sequence length="203" mass="21252">MVDTITTKVNSDALVSPKRGAIFVAPVDSKLPADMTKFTLGVDTVDPWHNLGHTSADNLPTFETSGGDTSSTSTWLQANVRTSTEDVTYTMSAKSVQADSATLKLIFGGWDGSVTGAVAVAPGTSTRLALLVFSYDTTTNEAFGVYVPRATVTADGIVDLSGDFAEFGMKATFEASPSVKPKSDGTQGTFEFLPAESFKVTGA</sequence>
<dbReference type="Pfam" id="PF25681">
    <property type="entry name" value="Phage_TTP_17"/>
    <property type="match status" value="1"/>
</dbReference>
<evidence type="ECO:0000313" key="2">
    <source>
        <dbReference type="Proteomes" id="UP000440041"/>
    </source>
</evidence>
<dbReference type="OrthoDB" id="3236819at2"/>